<protein>
    <submittedName>
        <fullName evidence="3">PQQ-dependent sugar dehydrogenase</fullName>
    </submittedName>
</protein>
<evidence type="ECO:0000259" key="2">
    <source>
        <dbReference type="Pfam" id="PF07995"/>
    </source>
</evidence>
<dbReference type="InterPro" id="IPR011041">
    <property type="entry name" value="Quinoprot_gluc/sorb_DH_b-prop"/>
</dbReference>
<dbReference type="SUPFAM" id="SSF50952">
    <property type="entry name" value="Soluble quinoprotein glucose dehydrogenase"/>
    <property type="match status" value="1"/>
</dbReference>
<evidence type="ECO:0000313" key="3">
    <source>
        <dbReference type="EMBL" id="MFC4818800.1"/>
    </source>
</evidence>
<dbReference type="InterPro" id="IPR012938">
    <property type="entry name" value="Glc/Sorbosone_DH"/>
</dbReference>
<dbReference type="InterPro" id="IPR011042">
    <property type="entry name" value="6-blade_b-propeller_TolB-like"/>
</dbReference>
<keyword evidence="4" id="KW-1185">Reference proteome</keyword>
<accession>A0ABV9QNB1</accession>
<feature type="chain" id="PRO_5045574126" evidence="1">
    <location>
        <begin position="22"/>
        <end position="536"/>
    </location>
</feature>
<reference evidence="4" key="1">
    <citation type="journal article" date="2019" name="Int. J. Syst. Evol. Microbiol.">
        <title>The Global Catalogue of Microorganisms (GCM) 10K type strain sequencing project: providing services to taxonomists for standard genome sequencing and annotation.</title>
        <authorList>
            <consortium name="The Broad Institute Genomics Platform"/>
            <consortium name="The Broad Institute Genome Sequencing Center for Infectious Disease"/>
            <person name="Wu L."/>
            <person name="Ma J."/>
        </authorList>
    </citation>
    <scope>NUCLEOTIDE SEQUENCE [LARGE SCALE GENOMIC DNA]</scope>
    <source>
        <strain evidence="4">CCUG 30340</strain>
    </source>
</reference>
<evidence type="ECO:0000256" key="1">
    <source>
        <dbReference type="SAM" id="SignalP"/>
    </source>
</evidence>
<gene>
    <name evidence="3" type="ORF">ACFO6Q_00600</name>
</gene>
<keyword evidence="1" id="KW-0732">Signal</keyword>
<name>A0ABV9QNB1_9GAMM</name>
<proteinExistence type="predicted"/>
<dbReference type="Gene3D" id="2.120.10.30">
    <property type="entry name" value="TolB, C-terminal domain"/>
    <property type="match status" value="1"/>
</dbReference>
<dbReference type="Proteomes" id="UP001595886">
    <property type="component" value="Unassembled WGS sequence"/>
</dbReference>
<dbReference type="PANTHER" id="PTHR19328">
    <property type="entry name" value="HEDGEHOG-INTERACTING PROTEIN"/>
    <property type="match status" value="1"/>
</dbReference>
<organism evidence="3 4">
    <name type="scientific">Dokdonella ginsengisoli</name>
    <dbReference type="NCBI Taxonomy" id="363846"/>
    <lineage>
        <taxon>Bacteria</taxon>
        <taxon>Pseudomonadati</taxon>
        <taxon>Pseudomonadota</taxon>
        <taxon>Gammaproteobacteria</taxon>
        <taxon>Lysobacterales</taxon>
        <taxon>Rhodanobacteraceae</taxon>
        <taxon>Dokdonella</taxon>
    </lineage>
</organism>
<feature type="domain" description="Glucose/Sorbosone dehydrogenase" evidence="2">
    <location>
        <begin position="251"/>
        <end position="358"/>
    </location>
</feature>
<evidence type="ECO:0000313" key="4">
    <source>
        <dbReference type="Proteomes" id="UP001595886"/>
    </source>
</evidence>
<dbReference type="Pfam" id="PF07995">
    <property type="entry name" value="GSDH"/>
    <property type="match status" value="2"/>
</dbReference>
<sequence length="536" mass="56129">MQRFAAWPVLVLAFAAGFAPAQGVPPGLTLQTVTDEVAAPIGVRAPNDGSGRLFVISQAGSIRVIRDGVLLPTPFLSVPVTYPGSGGTGGLLGLAFHPNYGKPGLPHADEFYVVSIRPPGCSPPGTCLGTGPDEVLERYVVSAGDADVADPAGTVVMRIPGTNVQFHNGGDIHFGTDGYLYMSSGDGGQEGGTNGFAECLWKKAADGNPASCGSSGGVQYYLRGKMLRIDVDTRGAAATEEMCGAAAGAPAEYAIPPDNPYLGDSQTCDEIWLYGFRNPWRWSFDRATGEMWIGDVGQSQFEEIDRRAPASDEPRFYGWHCLEGTARYNSANVCADPLPPSVPPLLEYDHAGARCAVTGGYRFRGPIPALQGTYVFADSCSSEIFLASADEQDHWSYQRWRDDADGYGTYSGFGEDEAGNLYVADTDAGVVYRFAAPQTTHQVTPGTVGAGSIDPATVQTVNDGEVATFLVQPEPGYVVADVSGCGGALAGDVYTTAPVTQDCAVTATFAVGDRIFAAGFEAAAPTAPAVPSARSH</sequence>
<comment type="caution">
    <text evidence="3">The sequence shown here is derived from an EMBL/GenBank/DDBJ whole genome shotgun (WGS) entry which is preliminary data.</text>
</comment>
<dbReference type="PANTHER" id="PTHR19328:SF75">
    <property type="entry name" value="ALDOSE SUGAR DEHYDROGENASE YLII"/>
    <property type="match status" value="1"/>
</dbReference>
<feature type="signal peptide" evidence="1">
    <location>
        <begin position="1"/>
        <end position="21"/>
    </location>
</feature>
<dbReference type="EMBL" id="JBHSHD010000002">
    <property type="protein sequence ID" value="MFC4818800.1"/>
    <property type="molecule type" value="Genomic_DNA"/>
</dbReference>
<feature type="domain" description="Glucose/Sorbosone dehydrogenase" evidence="2">
    <location>
        <begin position="40"/>
        <end position="190"/>
    </location>
</feature>
<dbReference type="RefSeq" id="WP_380018533.1">
    <property type="nucleotide sequence ID" value="NZ_JBHSHD010000002.1"/>
</dbReference>